<accession>A0AA42BUP8</accession>
<keyword evidence="3" id="KW-1003">Cell membrane</keyword>
<evidence type="ECO:0000256" key="5">
    <source>
        <dbReference type="ARBA" id="ARBA00022989"/>
    </source>
</evidence>
<dbReference type="PANTHER" id="PTHR32322">
    <property type="entry name" value="INNER MEMBRANE TRANSPORTER"/>
    <property type="match status" value="1"/>
</dbReference>
<evidence type="ECO:0000256" key="6">
    <source>
        <dbReference type="ARBA" id="ARBA00023136"/>
    </source>
</evidence>
<dbReference type="AlphaFoldDB" id="A0AA42BUP8"/>
<evidence type="ECO:0000259" key="8">
    <source>
        <dbReference type="Pfam" id="PF00892"/>
    </source>
</evidence>
<dbReference type="SUPFAM" id="SSF103481">
    <property type="entry name" value="Multidrug resistance efflux transporter EmrE"/>
    <property type="match status" value="2"/>
</dbReference>
<dbReference type="GO" id="GO:0005886">
    <property type="term" value="C:plasma membrane"/>
    <property type="evidence" value="ECO:0007669"/>
    <property type="project" value="UniProtKB-SubCell"/>
</dbReference>
<gene>
    <name evidence="9" type="ORF">NK662_19660</name>
</gene>
<feature type="transmembrane region" description="Helical" evidence="7">
    <location>
        <begin position="204"/>
        <end position="225"/>
    </location>
</feature>
<feature type="transmembrane region" description="Helical" evidence="7">
    <location>
        <begin position="32"/>
        <end position="52"/>
    </location>
</feature>
<comment type="similarity">
    <text evidence="2">Belongs to the EamA transporter family.</text>
</comment>
<evidence type="ECO:0000313" key="10">
    <source>
        <dbReference type="Proteomes" id="UP001156102"/>
    </source>
</evidence>
<feature type="transmembrane region" description="Helical" evidence="7">
    <location>
        <begin position="64"/>
        <end position="85"/>
    </location>
</feature>
<name>A0AA42BUP8_9BACI</name>
<evidence type="ECO:0000256" key="1">
    <source>
        <dbReference type="ARBA" id="ARBA00004651"/>
    </source>
</evidence>
<organism evidence="9 10">
    <name type="scientific">Ectobacillus ponti</name>
    <dbReference type="NCBI Taxonomy" id="2961894"/>
    <lineage>
        <taxon>Bacteria</taxon>
        <taxon>Bacillati</taxon>
        <taxon>Bacillota</taxon>
        <taxon>Bacilli</taxon>
        <taxon>Bacillales</taxon>
        <taxon>Bacillaceae</taxon>
        <taxon>Ectobacillus</taxon>
    </lineage>
</organism>
<evidence type="ECO:0000256" key="3">
    <source>
        <dbReference type="ARBA" id="ARBA00022475"/>
    </source>
</evidence>
<keyword evidence="6 7" id="KW-0472">Membrane</keyword>
<feature type="transmembrane region" description="Helical" evidence="7">
    <location>
        <begin position="262"/>
        <end position="280"/>
    </location>
</feature>
<evidence type="ECO:0000256" key="4">
    <source>
        <dbReference type="ARBA" id="ARBA00022692"/>
    </source>
</evidence>
<feature type="transmembrane region" description="Helical" evidence="7">
    <location>
        <begin position="119"/>
        <end position="136"/>
    </location>
</feature>
<protein>
    <submittedName>
        <fullName evidence="9">DMT family transporter</fullName>
    </submittedName>
</protein>
<sequence length="296" mass="31830">MLRSYALLVACVTLWGSNFVFGSMLIQEFSPIPLAAVRLICTSLFLLAYAWFAKKFTRIRAREGMLLLALGMVGTLMNQTAFFSGLRTTDATTAALILSLSPLVTGLLAAVFLKETFTLKMLAGSIVALIGVFFVVGKGTVALSGGVGFMFLAMLTFSSSMIFMRKLTEKLDSFITTVYATTVGTIMLAPVSLLQGPIHLSHHMWAWLLLVGSAIVMQGICGLIWNRQLQVVGAGNAAMFLNLQPFVTMLVGFALLGTKVTLPQTAGAALIIGGVLVSQWKTRRKPLEAKLPAQIS</sequence>
<keyword evidence="10" id="KW-1185">Reference proteome</keyword>
<dbReference type="EMBL" id="JANCLT010000014">
    <property type="protein sequence ID" value="MCP8970738.1"/>
    <property type="molecule type" value="Genomic_DNA"/>
</dbReference>
<feature type="domain" description="EamA" evidence="8">
    <location>
        <begin position="146"/>
        <end position="277"/>
    </location>
</feature>
<dbReference type="PANTHER" id="PTHR32322:SF18">
    <property type="entry name" value="S-ADENOSYLMETHIONINE_S-ADENOSYLHOMOCYSTEINE TRANSPORTER"/>
    <property type="match status" value="1"/>
</dbReference>
<evidence type="ECO:0000256" key="2">
    <source>
        <dbReference type="ARBA" id="ARBA00007362"/>
    </source>
</evidence>
<feature type="transmembrane region" description="Helical" evidence="7">
    <location>
        <begin position="237"/>
        <end position="256"/>
    </location>
</feature>
<dbReference type="Pfam" id="PF00892">
    <property type="entry name" value="EamA"/>
    <property type="match status" value="2"/>
</dbReference>
<feature type="transmembrane region" description="Helical" evidence="7">
    <location>
        <begin position="176"/>
        <end position="198"/>
    </location>
</feature>
<feature type="domain" description="EamA" evidence="8">
    <location>
        <begin position="5"/>
        <end position="136"/>
    </location>
</feature>
<evidence type="ECO:0000256" key="7">
    <source>
        <dbReference type="SAM" id="Phobius"/>
    </source>
</evidence>
<dbReference type="RefSeq" id="WP_254760663.1">
    <property type="nucleotide sequence ID" value="NZ_JANCLT010000014.1"/>
</dbReference>
<proteinExistence type="inferred from homology"/>
<keyword evidence="5 7" id="KW-1133">Transmembrane helix</keyword>
<dbReference type="Proteomes" id="UP001156102">
    <property type="component" value="Unassembled WGS sequence"/>
</dbReference>
<feature type="transmembrane region" description="Helical" evidence="7">
    <location>
        <begin position="142"/>
        <end position="164"/>
    </location>
</feature>
<comment type="subcellular location">
    <subcellularLocation>
        <location evidence="1">Cell membrane</location>
        <topology evidence="1">Multi-pass membrane protein</topology>
    </subcellularLocation>
</comment>
<keyword evidence="4 7" id="KW-0812">Transmembrane</keyword>
<comment type="caution">
    <text evidence="9">The sequence shown here is derived from an EMBL/GenBank/DDBJ whole genome shotgun (WGS) entry which is preliminary data.</text>
</comment>
<dbReference type="InterPro" id="IPR000620">
    <property type="entry name" value="EamA_dom"/>
</dbReference>
<dbReference type="InterPro" id="IPR037185">
    <property type="entry name" value="EmrE-like"/>
</dbReference>
<evidence type="ECO:0000313" key="9">
    <source>
        <dbReference type="EMBL" id="MCP8970738.1"/>
    </source>
</evidence>
<dbReference type="InterPro" id="IPR050638">
    <property type="entry name" value="AA-Vitamin_Transporters"/>
</dbReference>
<reference evidence="9" key="1">
    <citation type="submission" date="2022-07" db="EMBL/GenBank/DDBJ databases">
        <authorList>
            <person name="Li W.-J."/>
            <person name="Deng Q.-Q."/>
        </authorList>
    </citation>
    <scope>NUCLEOTIDE SEQUENCE</scope>
    <source>
        <strain evidence="9">SYSU M60031</strain>
    </source>
</reference>
<feature type="transmembrane region" description="Helical" evidence="7">
    <location>
        <begin position="91"/>
        <end position="112"/>
    </location>
</feature>